<organism evidence="2 3">
    <name type="scientific">Portunus trituberculatus</name>
    <name type="common">Swimming crab</name>
    <name type="synonym">Neptunus trituberculatus</name>
    <dbReference type="NCBI Taxonomy" id="210409"/>
    <lineage>
        <taxon>Eukaryota</taxon>
        <taxon>Metazoa</taxon>
        <taxon>Ecdysozoa</taxon>
        <taxon>Arthropoda</taxon>
        <taxon>Crustacea</taxon>
        <taxon>Multicrustacea</taxon>
        <taxon>Malacostraca</taxon>
        <taxon>Eumalacostraca</taxon>
        <taxon>Eucarida</taxon>
        <taxon>Decapoda</taxon>
        <taxon>Pleocyemata</taxon>
        <taxon>Brachyura</taxon>
        <taxon>Eubrachyura</taxon>
        <taxon>Portunoidea</taxon>
        <taxon>Portunidae</taxon>
        <taxon>Portuninae</taxon>
        <taxon>Portunus</taxon>
    </lineage>
</organism>
<comment type="caution">
    <text evidence="2">The sequence shown here is derived from an EMBL/GenBank/DDBJ whole genome shotgun (WGS) entry which is preliminary data.</text>
</comment>
<dbReference type="Proteomes" id="UP000324222">
    <property type="component" value="Unassembled WGS sequence"/>
</dbReference>
<protein>
    <submittedName>
        <fullName evidence="2">Uncharacterized protein</fullName>
    </submittedName>
</protein>
<reference evidence="2 3" key="1">
    <citation type="submission" date="2019-05" db="EMBL/GenBank/DDBJ databases">
        <title>Another draft genome of Portunus trituberculatus and its Hox gene families provides insights of decapod evolution.</title>
        <authorList>
            <person name="Jeong J.-H."/>
            <person name="Song I."/>
            <person name="Kim S."/>
            <person name="Choi T."/>
            <person name="Kim D."/>
            <person name="Ryu S."/>
            <person name="Kim W."/>
        </authorList>
    </citation>
    <scope>NUCLEOTIDE SEQUENCE [LARGE SCALE GENOMIC DNA]</scope>
    <source>
        <tissue evidence="2">Muscle</tissue>
    </source>
</reference>
<dbReference type="AlphaFoldDB" id="A0A5B7H3F7"/>
<feature type="transmembrane region" description="Helical" evidence="1">
    <location>
        <begin position="48"/>
        <end position="67"/>
    </location>
</feature>
<name>A0A5B7H3F7_PORTR</name>
<keyword evidence="1" id="KW-0812">Transmembrane</keyword>
<dbReference type="EMBL" id="VSRR010022062">
    <property type="protein sequence ID" value="MPC64416.1"/>
    <property type="molecule type" value="Genomic_DNA"/>
</dbReference>
<gene>
    <name evidence="2" type="ORF">E2C01_058532</name>
</gene>
<proteinExistence type="predicted"/>
<evidence type="ECO:0000313" key="3">
    <source>
        <dbReference type="Proteomes" id="UP000324222"/>
    </source>
</evidence>
<accession>A0A5B7H3F7</accession>
<keyword evidence="3" id="KW-1185">Reference proteome</keyword>
<keyword evidence="1" id="KW-1133">Transmembrane helix</keyword>
<sequence length="82" mass="9088">MNKDSGSGHHLAARGLSSAKLLPLCTNYRVITAVATQVLGDCGTDKRFSLLVLKKFVLIFYLFLLSGSRNSSDNWMMSRLHN</sequence>
<keyword evidence="1" id="KW-0472">Membrane</keyword>
<evidence type="ECO:0000256" key="1">
    <source>
        <dbReference type="SAM" id="Phobius"/>
    </source>
</evidence>
<evidence type="ECO:0000313" key="2">
    <source>
        <dbReference type="EMBL" id="MPC64416.1"/>
    </source>
</evidence>